<dbReference type="EMBL" id="OB665341">
    <property type="protein sequence ID" value="CAD7232926.1"/>
    <property type="molecule type" value="Genomic_DNA"/>
</dbReference>
<reference evidence="1" key="1">
    <citation type="submission" date="2020-11" db="EMBL/GenBank/DDBJ databases">
        <authorList>
            <person name="Tran Van P."/>
        </authorList>
    </citation>
    <scope>NUCLEOTIDE SEQUENCE</scope>
</reference>
<proteinExistence type="predicted"/>
<accession>A0A7R8WJH8</accession>
<name>A0A7R8WJH8_9CRUS</name>
<dbReference type="AlphaFoldDB" id="A0A7R8WJH8"/>
<organism evidence="1">
    <name type="scientific">Cyprideis torosa</name>
    <dbReference type="NCBI Taxonomy" id="163714"/>
    <lineage>
        <taxon>Eukaryota</taxon>
        <taxon>Metazoa</taxon>
        <taxon>Ecdysozoa</taxon>
        <taxon>Arthropoda</taxon>
        <taxon>Crustacea</taxon>
        <taxon>Oligostraca</taxon>
        <taxon>Ostracoda</taxon>
        <taxon>Podocopa</taxon>
        <taxon>Podocopida</taxon>
        <taxon>Cytherocopina</taxon>
        <taxon>Cytheroidea</taxon>
        <taxon>Cytherideidae</taxon>
        <taxon>Cyprideis</taxon>
    </lineage>
</organism>
<sequence length="316" mass="35738">MKSALRMLGFGRLEGSGVPIAPNSTPRNVPTKVASILSLVYFPAPSSLPILSTRRMQYRISRPRNIAAVSRLERLSPASLKCRWRASYPFQIAERERYDELTHRMRLQLSRRSTQVACWELPPPMRNNCIRDHLSPQASPKWDPLLWSRLNFCDHTSSSTSVLNTIPPSLPEDYRSPILGQLYSETEFSTTSGVPPSANRRKRNLFHIQTQSHYLKLAHPSRVPSESLPIGPAIFCVIALNASCRILSMVVLVCPLSIQKFPILGDIVSLLPFRTIQFPRIPRHLPGSCTQALKTAEALLNLINWIKSEQYSEDME</sequence>
<protein>
    <submittedName>
        <fullName evidence="1">Uncharacterized protein</fullName>
    </submittedName>
</protein>
<gene>
    <name evidence="1" type="ORF">CTOB1V02_LOCUS10751</name>
</gene>
<evidence type="ECO:0000313" key="1">
    <source>
        <dbReference type="EMBL" id="CAD7232926.1"/>
    </source>
</evidence>